<sequence length="373" mass="41332">MGTSGPMHVVDTSGLARFDALLWKQANEGHLQPLRDLVDACEGKPREHVVVETILVEDSNPLDVIHPTNLLSSALTVGGVSVLRVEDDRGPFVLSAWPTAFEGVFHLIGSIPSTDPRWDKVDRWVSKAAPQVVRCFLDHDDYVAIGAALSEHDEVEVQRASGRVRADRSSWNRGFRALMGGDLRPDHREIVEEAESQGVALRTLHLHVGDVMDVLLRRIAGATFYRGEFEVFENRVLSRLALAASRRRELLSNRARVVHEPPKQPIEVRLAAPLFTDPKATGEVIHMLEGTSDISFAVVHRNPYLHVVVTDNRDGSNYDLFVTQPDAIEIHPGFRASMGSLTRIAQDLGTYFEADDLRESAPPKPVSIFDLVG</sequence>
<evidence type="ECO:0000313" key="2">
    <source>
        <dbReference type="Proteomes" id="UP000580910"/>
    </source>
</evidence>
<dbReference type="Proteomes" id="UP000580910">
    <property type="component" value="Unassembled WGS sequence"/>
</dbReference>
<dbReference type="AlphaFoldDB" id="A0A7W3P959"/>
<protein>
    <submittedName>
        <fullName evidence="1">Uncharacterized protein</fullName>
    </submittedName>
</protein>
<reference evidence="1 2" key="1">
    <citation type="submission" date="2020-07" db="EMBL/GenBank/DDBJ databases">
        <title>Sequencing the genomes of 1000 actinobacteria strains.</title>
        <authorList>
            <person name="Klenk H.-P."/>
        </authorList>
    </citation>
    <scope>NUCLEOTIDE SEQUENCE [LARGE SCALE GENOMIC DNA]</scope>
    <source>
        <strain evidence="1 2">DSM 21349</strain>
    </source>
</reference>
<evidence type="ECO:0000313" key="1">
    <source>
        <dbReference type="EMBL" id="MBA8803203.1"/>
    </source>
</evidence>
<accession>A0A7W3P959</accession>
<keyword evidence="2" id="KW-1185">Reference proteome</keyword>
<name>A0A7W3P959_9ACTN</name>
<dbReference type="RefSeq" id="WP_220481290.1">
    <property type="nucleotide sequence ID" value="NZ_JACGXA010000001.1"/>
</dbReference>
<dbReference type="EMBL" id="JACGXA010000001">
    <property type="protein sequence ID" value="MBA8803203.1"/>
    <property type="molecule type" value="Genomic_DNA"/>
</dbReference>
<organism evidence="1 2">
    <name type="scientific">Nocardioides ginsengisegetis</name>
    <dbReference type="NCBI Taxonomy" id="661491"/>
    <lineage>
        <taxon>Bacteria</taxon>
        <taxon>Bacillati</taxon>
        <taxon>Actinomycetota</taxon>
        <taxon>Actinomycetes</taxon>
        <taxon>Propionibacteriales</taxon>
        <taxon>Nocardioidaceae</taxon>
        <taxon>Nocardioides</taxon>
    </lineage>
</organism>
<comment type="caution">
    <text evidence="1">The sequence shown here is derived from an EMBL/GenBank/DDBJ whole genome shotgun (WGS) entry which is preliminary data.</text>
</comment>
<proteinExistence type="predicted"/>
<gene>
    <name evidence="1" type="ORF">FB382_001494</name>
</gene>